<dbReference type="Gene3D" id="3.90.550.10">
    <property type="entry name" value="Spore Coat Polysaccharide Biosynthesis Protein SpsA, Chain A"/>
    <property type="match status" value="1"/>
</dbReference>
<evidence type="ECO:0000259" key="1">
    <source>
        <dbReference type="Pfam" id="PF00483"/>
    </source>
</evidence>
<dbReference type="Pfam" id="PF00483">
    <property type="entry name" value="NTP_transferase"/>
    <property type="match status" value="1"/>
</dbReference>
<organism evidence="2 3">
    <name type="scientific">Limnothrix redekei LRLZ20PSL1</name>
    <dbReference type="NCBI Taxonomy" id="3112953"/>
    <lineage>
        <taxon>Bacteria</taxon>
        <taxon>Bacillati</taxon>
        <taxon>Cyanobacteriota</taxon>
        <taxon>Cyanophyceae</taxon>
        <taxon>Pseudanabaenales</taxon>
        <taxon>Pseudanabaenaceae</taxon>
        <taxon>Limnothrix</taxon>
    </lineage>
</organism>
<dbReference type="NCBIfam" id="TIGR02623">
    <property type="entry name" value="G1P_cyt_trans"/>
    <property type="match status" value="1"/>
</dbReference>
<dbReference type="RefSeq" id="WP_393011425.1">
    <property type="nucleotide sequence ID" value="NZ_JAZAQF010000030.1"/>
</dbReference>
<dbReference type="CDD" id="cd02524">
    <property type="entry name" value="G1P_cytidylyltransferase"/>
    <property type="match status" value="1"/>
</dbReference>
<dbReference type="InterPro" id="IPR046981">
    <property type="entry name" value="G1P_cyt_trans"/>
</dbReference>
<name>A0ABW7C7W0_9CYAN</name>
<dbReference type="Proteomes" id="UP001604335">
    <property type="component" value="Unassembled WGS sequence"/>
</dbReference>
<dbReference type="PANTHER" id="PTHR47183">
    <property type="entry name" value="GLUCOSE-1-PHOSPHATE CYTIDYLYLTRANSFERASE-RELATED"/>
    <property type="match status" value="1"/>
</dbReference>
<dbReference type="InterPro" id="IPR029044">
    <property type="entry name" value="Nucleotide-diphossugar_trans"/>
</dbReference>
<dbReference type="SUPFAM" id="SSF53448">
    <property type="entry name" value="Nucleotide-diphospho-sugar transferases"/>
    <property type="match status" value="1"/>
</dbReference>
<accession>A0ABW7C7W0</accession>
<dbReference type="PANTHER" id="PTHR47183:SF1">
    <property type="entry name" value="GLUCOSE-1-PHOSPHATE CYTIDYLYLTRANSFERASE"/>
    <property type="match status" value="1"/>
</dbReference>
<evidence type="ECO:0000313" key="2">
    <source>
        <dbReference type="EMBL" id="MFG3817237.1"/>
    </source>
</evidence>
<protein>
    <submittedName>
        <fullName evidence="2">Glucose-1-phosphate cytidylyltransferase</fullName>
        <ecNumber evidence="2">2.7.7.33</ecNumber>
    </submittedName>
</protein>
<dbReference type="GO" id="GO:0047343">
    <property type="term" value="F:glucose-1-phosphate cytidylyltransferase activity"/>
    <property type="evidence" value="ECO:0007669"/>
    <property type="project" value="UniProtKB-EC"/>
</dbReference>
<feature type="domain" description="Nucleotidyl transferase" evidence="1">
    <location>
        <begin position="2"/>
        <end position="201"/>
    </location>
</feature>
<sequence>MKAAILAGGLGTRLQEETTVKPKPMVEVGGRPILWHILKIYAAYGIREFAIALGYKGEVIKDYFLNYRPRASSLTVKLGTGEVTVHNGDCEDWTIHLIDTGLQTQTGGRIRQIADFIGRERFLLTYGDGVADVDIRQLIAFHERSGRLATMTAVRPPARFGSLRFDGDLVAEFEEKPQVGEGWINGGFFVLEPAAVDCITEDCMFEHGPLEKIAAAGQLAAYRHEGFWQCMDTLRDVRLLDGLWQEQRAPWKVW</sequence>
<dbReference type="EMBL" id="JAZAQF010000030">
    <property type="protein sequence ID" value="MFG3817237.1"/>
    <property type="molecule type" value="Genomic_DNA"/>
</dbReference>
<keyword evidence="2" id="KW-0548">Nucleotidyltransferase</keyword>
<dbReference type="InterPro" id="IPR005835">
    <property type="entry name" value="NTP_transferase_dom"/>
</dbReference>
<reference evidence="3" key="1">
    <citation type="journal article" date="2024" name="Algal Res.">
        <title>Biochemical, toxicological and genomic investigation of a high-biomass producing Limnothrix strain isolated from Italian shallow drinking water reservoir.</title>
        <authorList>
            <person name="Simonazzi M."/>
            <person name="Shishido T.K."/>
            <person name="Delbaje E."/>
            <person name="Wahlsten M."/>
            <person name="Fewer D.P."/>
            <person name="Sivonen K."/>
            <person name="Pezzolesi L."/>
            <person name="Pistocchi R."/>
        </authorList>
    </citation>
    <scope>NUCLEOTIDE SEQUENCE [LARGE SCALE GENOMIC DNA]</scope>
    <source>
        <strain evidence="3">LRLZ20PSL1</strain>
    </source>
</reference>
<dbReference type="EC" id="2.7.7.33" evidence="2"/>
<proteinExistence type="predicted"/>
<gene>
    <name evidence="2" type="primary">rfbF</name>
    <name evidence="2" type="ORF">VPK24_06270</name>
</gene>
<keyword evidence="3" id="KW-1185">Reference proteome</keyword>
<comment type="caution">
    <text evidence="2">The sequence shown here is derived from an EMBL/GenBank/DDBJ whole genome shotgun (WGS) entry which is preliminary data.</text>
</comment>
<evidence type="ECO:0000313" key="3">
    <source>
        <dbReference type="Proteomes" id="UP001604335"/>
    </source>
</evidence>
<dbReference type="InterPro" id="IPR013446">
    <property type="entry name" value="G1P_cyt_trans-like"/>
</dbReference>
<keyword evidence="2" id="KW-0808">Transferase</keyword>